<organism evidence="2 3">
    <name type="scientific">Rubinisphaera italica</name>
    <dbReference type="NCBI Taxonomy" id="2527969"/>
    <lineage>
        <taxon>Bacteria</taxon>
        <taxon>Pseudomonadati</taxon>
        <taxon>Planctomycetota</taxon>
        <taxon>Planctomycetia</taxon>
        <taxon>Planctomycetales</taxon>
        <taxon>Planctomycetaceae</taxon>
        <taxon>Rubinisphaera</taxon>
    </lineage>
</organism>
<feature type="chain" id="PRO_5023109971" evidence="1">
    <location>
        <begin position="36"/>
        <end position="585"/>
    </location>
</feature>
<gene>
    <name evidence="2" type="ORF">Pan54_08450</name>
</gene>
<proteinExistence type="predicted"/>
<dbReference type="RefSeq" id="WP_146502284.1">
    <property type="nucleotide sequence ID" value="NZ_SJPG01000001.1"/>
</dbReference>
<dbReference type="Proteomes" id="UP000316095">
    <property type="component" value="Unassembled WGS sequence"/>
</dbReference>
<sequence length="585" mass="64854" precursor="true">MNDTINYSWSKRVLGHSRLLLIVWLGLAYLPPAHAQQPPGVVQAIGEYPDGYDPRGGVQQVQLPQQRQYYEYLPPKRGWDDYRESSLDRLLKQTAQQTYGKFEYLNWAISDPSHSIIGAPGKRLNEGLGFSEPAYIDAFRASQLVGFDALYPIRNPNLYPVPGNKVLIQVWETNEFELSEAIGGDDLQMGTIGVNDYKNDVDVFPRLTNEQKINFFTGVDDANLLVPSTGTPTDPAQVAVLTVGQLANSQELQLDNNNGFRGVVGVNTTFGALETSFFSLDRAKSGLEFVPLPNFLLGTPGAVVAAGLADPMVIPVLVNGQMAPDVFDSAGNLVTDSNNYFLIFNDSYKLMYESEAWGFSPNVLWTFRERPDRYKISTMLGFQYFDFREQMRQQGRFTQTPTDPFNPFYVYDNELQDNNAGTDDSLTSTIDSVTENRVMGPTVGIRTEVGDERLSFGLDTKLMLGVNSYEAEVGVDDLLFVGDDNFTSIGTTDFTAGFDMVLDAKIKLVDHVTMTVGYNFMWFSAITRPKDNINYNVIATPTGTVVTAGTVNPGPDFTYQNDVTVIKETTTLSLSGLSVGVLIDW</sequence>
<dbReference type="Pfam" id="PF07585">
    <property type="entry name" value="BBP7"/>
    <property type="match status" value="1"/>
</dbReference>
<dbReference type="AlphaFoldDB" id="A0A5C5XCG1"/>
<name>A0A5C5XCG1_9PLAN</name>
<keyword evidence="1" id="KW-0732">Signal</keyword>
<evidence type="ECO:0000313" key="3">
    <source>
        <dbReference type="Proteomes" id="UP000316095"/>
    </source>
</evidence>
<feature type="signal peptide" evidence="1">
    <location>
        <begin position="1"/>
        <end position="35"/>
    </location>
</feature>
<reference evidence="2 3" key="1">
    <citation type="submission" date="2019-02" db="EMBL/GenBank/DDBJ databases">
        <title>Deep-cultivation of Planctomycetes and their phenomic and genomic characterization uncovers novel biology.</title>
        <authorList>
            <person name="Wiegand S."/>
            <person name="Jogler M."/>
            <person name="Boedeker C."/>
            <person name="Pinto D."/>
            <person name="Vollmers J."/>
            <person name="Rivas-Marin E."/>
            <person name="Kohn T."/>
            <person name="Peeters S.H."/>
            <person name="Heuer A."/>
            <person name="Rast P."/>
            <person name="Oberbeckmann S."/>
            <person name="Bunk B."/>
            <person name="Jeske O."/>
            <person name="Meyerdierks A."/>
            <person name="Storesund J.E."/>
            <person name="Kallscheuer N."/>
            <person name="Luecker S."/>
            <person name="Lage O.M."/>
            <person name="Pohl T."/>
            <person name="Merkel B.J."/>
            <person name="Hornburger P."/>
            <person name="Mueller R.-W."/>
            <person name="Bruemmer F."/>
            <person name="Labrenz M."/>
            <person name="Spormann A.M."/>
            <person name="Op Den Camp H."/>
            <person name="Overmann J."/>
            <person name="Amann R."/>
            <person name="Jetten M.S.M."/>
            <person name="Mascher T."/>
            <person name="Medema M.H."/>
            <person name="Devos D.P."/>
            <person name="Kaster A.-K."/>
            <person name="Ovreas L."/>
            <person name="Rohde M."/>
            <person name="Galperin M.Y."/>
            <person name="Jogler C."/>
        </authorList>
    </citation>
    <scope>NUCLEOTIDE SEQUENCE [LARGE SCALE GENOMIC DNA]</scope>
    <source>
        <strain evidence="2 3">Pan54</strain>
    </source>
</reference>
<dbReference type="EMBL" id="SJPG01000001">
    <property type="protein sequence ID" value="TWT60131.1"/>
    <property type="molecule type" value="Genomic_DNA"/>
</dbReference>
<evidence type="ECO:0000313" key="2">
    <source>
        <dbReference type="EMBL" id="TWT60131.1"/>
    </source>
</evidence>
<dbReference type="OrthoDB" id="214985at2"/>
<evidence type="ECO:0000256" key="1">
    <source>
        <dbReference type="SAM" id="SignalP"/>
    </source>
</evidence>
<keyword evidence="3" id="KW-1185">Reference proteome</keyword>
<accession>A0A5C5XCG1</accession>
<comment type="caution">
    <text evidence="2">The sequence shown here is derived from an EMBL/GenBank/DDBJ whole genome shotgun (WGS) entry which is preliminary data.</text>
</comment>
<dbReference type="InterPro" id="IPR011446">
    <property type="entry name" value="BBP7"/>
</dbReference>
<protein>
    <submittedName>
        <fullName evidence="2">Uncharacterized protein</fullName>
    </submittedName>
</protein>